<proteinExistence type="predicted"/>
<keyword evidence="1" id="KW-0732">Signal</keyword>
<protein>
    <submittedName>
        <fullName evidence="3">Uncharacterized protein LOC107268068</fullName>
    </submittedName>
</protein>
<evidence type="ECO:0000256" key="1">
    <source>
        <dbReference type="SAM" id="SignalP"/>
    </source>
</evidence>
<name>A0AAJ7BWF1_CEPCN</name>
<evidence type="ECO:0000313" key="2">
    <source>
        <dbReference type="Proteomes" id="UP000694920"/>
    </source>
</evidence>
<dbReference type="GeneID" id="107268068"/>
<keyword evidence="2" id="KW-1185">Reference proteome</keyword>
<gene>
    <name evidence="3" type="primary">LOC107268068</name>
</gene>
<organism evidence="2 3">
    <name type="scientific">Cephus cinctus</name>
    <name type="common">Wheat stem sawfly</name>
    <dbReference type="NCBI Taxonomy" id="211228"/>
    <lineage>
        <taxon>Eukaryota</taxon>
        <taxon>Metazoa</taxon>
        <taxon>Ecdysozoa</taxon>
        <taxon>Arthropoda</taxon>
        <taxon>Hexapoda</taxon>
        <taxon>Insecta</taxon>
        <taxon>Pterygota</taxon>
        <taxon>Neoptera</taxon>
        <taxon>Endopterygota</taxon>
        <taxon>Hymenoptera</taxon>
        <taxon>Cephoidea</taxon>
        <taxon>Cephidae</taxon>
        <taxon>Cephus</taxon>
    </lineage>
</organism>
<feature type="chain" id="PRO_5042620248" evidence="1">
    <location>
        <begin position="21"/>
        <end position="1590"/>
    </location>
</feature>
<sequence length="1590" mass="178284">MFKIYLLVISLTCIFTQVISTPSALEETLHQTTEFFESLKRNYEKIPPTPDLIKEINIEIASYMTEFKKSHPTRYKRQLSGFTDPEKAVIEKCSGFEEYSMFNSTTTLDLAFYVKENNVEQQFLAVSLDSAGVSLFIISGISFIQVASYALQGGKSIAVDSTESSTIVLVIEKFDNTIVVLKLLQTMEGTVFYFAQDFNTPAISHLTLWRGMNQLFLGVASSQYIHIYRWLGETFDLIQTIRFGAETLVPFTMGSSMHLVATGSHTIILHFLLGPNKFTIAQRLPATKDTVVFHFEGKHLKEYYLALANEKSTVLYKHSLNRFVPFQEIEAADRIFSLTTHETALIISQRQNEIKMYQYDGWKFVELDVTILQVQEIRTTFLYGEPFLAIRYTNGLWKLNKPIWKQQNTWENLREDIKAWCTEANIRARRILKADLTLKGPIRILNGHIKQLHCKDIKQNNVQQLLDLTYQYKEIVSKLDNQKKSVSASMMTNNTVLNTLTGRTARMKCKSYCKAERVTTGETFHHMRNLRKIQNDYEQIKFQTVRIGSMKKLQCPIPSVDLNEITVTGVINGIQFSSLEEDALCVTGDQEITAEHVYATLNVTGALIPIGIATQITNQDIQTSSIKVKNLNLTQGGILLPLNGDPATISGTMTISKLRTTSLIDIRGQLKGKGASKLKPRIHSEPGTKTFTGDYTLQRVEIIKRLEASELTRSKGKSLSQIVNDAVLLDQDVPVHLILSSDNVVWSNVTLLSGLPFVTTDHRDSIVNITGTKYAPFNVSVTESMYNNLALSKLKGNLCSTEATSIGIETYNITIDQLNTKSLNAKHVYGAPKLDEIVRDSVTSFNDTSLNFKNFLGTVKVSNALVSSMEYVDLQGLQKFLNKWVEPGILKGPVKAKNLVITNVITNDGFKNLLPQEVNKVTSKKNTYVGTINGVNIVDLMRNVVRLDDIISLTNITFEGGFIVEKLYADHGPINFSPNYQSMNNLGSKTVDNVLKTEALSLPLSFSYPIDEKLTSYLLYGSATFPTEPTIENVNGKNLKTVYNEIWLRTRPTNVTASNVEFKNVTFEKPGKVVIQQEFLNTPRFGSWKKISSRILSKTKSQNINVQVTMRNVEMPNLVGSNSTTLWAPNTLLDGIDKYALRRNNPQIVTGSIRFENLEILGNLDLRGKVNGLNLSTDVVRSDVKQNVITGNKIVQDIFSDNINGLKFSKWAQGTLRTNNSEQLIILNGRKTFKTVEIQDLRVFGTIMGRKIENALLKSSNQRIPSINTIHGNVRAPALNINGPINDVNLTNLVEYQLKKQKDVQIIKTSISLRNGLEVLGNVTIDGFYEGVELKSYNKLYSGLKPVIHKMSILSSTAEGISRALKNRASYWHKLELLEENSTPLIPDKLPNESIDISGLENCKKTNGSLLCNNEELYGLVLLPNAKKTLLSKVVVMAGELYAVHAVSDAQDSLEIYRFDISSKEPYLVLGLSIPGAIKVSLQVTSECLWLAIQFPLEMMILRYETWGEYQEYVLPGSDSFLMKIIPTNELLLSLSSGVWRLGGIAGPRKVFSGDLHGKIEGFIFGNNYYLQLTQGNTSTLLQSRYVGNK</sequence>
<reference evidence="3" key="1">
    <citation type="submission" date="2025-08" db="UniProtKB">
        <authorList>
            <consortium name="RefSeq"/>
        </authorList>
    </citation>
    <scope>IDENTIFICATION</scope>
</reference>
<feature type="signal peptide" evidence="1">
    <location>
        <begin position="1"/>
        <end position="20"/>
    </location>
</feature>
<dbReference type="GO" id="GO:0007165">
    <property type="term" value="P:signal transduction"/>
    <property type="evidence" value="ECO:0007669"/>
    <property type="project" value="TreeGrafter"/>
</dbReference>
<dbReference type="KEGG" id="ccin:107268068"/>
<dbReference type="RefSeq" id="XP_015595922.1">
    <property type="nucleotide sequence ID" value="XM_015740436.2"/>
</dbReference>
<dbReference type="Proteomes" id="UP000694920">
    <property type="component" value="Unplaced"/>
</dbReference>
<dbReference type="PANTHER" id="PTHR15261">
    <property type="entry name" value="THROMBOSPONDIN-TYPE LAMININ G DOMAIN AND EAR REPEAT-CONTAINING"/>
    <property type="match status" value="1"/>
</dbReference>
<evidence type="ECO:0000313" key="3">
    <source>
        <dbReference type="RefSeq" id="XP_015595922.1"/>
    </source>
</evidence>
<dbReference type="PANTHER" id="PTHR15261:SF4">
    <property type="entry name" value="THROMBOSPONDIN-TYPE LAMININ G DOMAIN AND EAR REPEAT-CONTAINING PROTEIN"/>
    <property type="match status" value="1"/>
</dbReference>
<accession>A0AAJ7BWF1</accession>